<dbReference type="EMBL" id="UGTP01000001">
    <property type="protein sequence ID" value="SUC11281.1"/>
    <property type="molecule type" value="Genomic_DNA"/>
</dbReference>
<gene>
    <name evidence="1" type="ORF">NCTC13043_00124</name>
</gene>
<dbReference type="RefSeq" id="WP_115082655.1">
    <property type="nucleotide sequence ID" value="NZ_CAKAQN010000003.1"/>
</dbReference>
<dbReference type="AlphaFoldDB" id="A0A379EY13"/>
<reference evidence="1 2" key="1">
    <citation type="submission" date="2018-06" db="EMBL/GenBank/DDBJ databases">
        <authorList>
            <consortium name="Pathogen Informatics"/>
            <person name="Doyle S."/>
        </authorList>
    </citation>
    <scope>NUCLEOTIDE SEQUENCE [LARGE SCALE GENOMIC DNA]</scope>
    <source>
        <strain evidence="1 2">NCTC13043</strain>
    </source>
</reference>
<protein>
    <submittedName>
        <fullName evidence="1">Uncharacterized protein</fullName>
    </submittedName>
</protein>
<evidence type="ECO:0000313" key="2">
    <source>
        <dbReference type="Proteomes" id="UP000254235"/>
    </source>
</evidence>
<proteinExistence type="predicted"/>
<name>A0A379EY13_9BACT</name>
<organism evidence="1 2">
    <name type="scientific">Prevotella pallens</name>
    <dbReference type="NCBI Taxonomy" id="60133"/>
    <lineage>
        <taxon>Bacteria</taxon>
        <taxon>Pseudomonadati</taxon>
        <taxon>Bacteroidota</taxon>
        <taxon>Bacteroidia</taxon>
        <taxon>Bacteroidales</taxon>
        <taxon>Prevotellaceae</taxon>
        <taxon>Prevotella</taxon>
    </lineage>
</organism>
<dbReference type="OrthoDB" id="1073166at2"/>
<accession>A0A379EY13</accession>
<dbReference type="GeneID" id="78569872"/>
<dbReference type="Proteomes" id="UP000254235">
    <property type="component" value="Unassembled WGS sequence"/>
</dbReference>
<sequence length="85" mass="9810">MGKLLEQLKNYFENTPADILEKESREWDYLNEIGPDVIEYANIIRGYIGTEIEYNSSDDFLNENNYSFTVSTDNINSNAQYGKVA</sequence>
<evidence type="ECO:0000313" key="1">
    <source>
        <dbReference type="EMBL" id="SUC11281.1"/>
    </source>
</evidence>